<evidence type="ECO:0000313" key="2">
    <source>
        <dbReference type="Proteomes" id="UP001222325"/>
    </source>
</evidence>
<dbReference type="InterPro" id="IPR029061">
    <property type="entry name" value="THDP-binding"/>
</dbReference>
<name>A0AAD6U9H3_9AGAR</name>
<dbReference type="Gene3D" id="3.40.50.970">
    <property type="match status" value="1"/>
</dbReference>
<keyword evidence="2" id="KW-1185">Reference proteome</keyword>
<comment type="caution">
    <text evidence="1">The sequence shown here is derived from an EMBL/GenBank/DDBJ whole genome shotgun (WGS) entry which is preliminary data.</text>
</comment>
<accession>A0AAD6U9H3</accession>
<sequence length="204" mass="22443">MNWGLEWDSIDTLADCGLLPGPAVHLCVSSRKPTVNGGYLVQHCFFSHGADQSGPGQQNVWVTATLQCKSLPRDLSRQRPGHPLSPRTTYRLLPVEHELDRWTVSAAFPACHRESVCTIPLIGDGSQQLTVQDLSTMLPHGVTLSIFVLDNVCYTTERCTGGIARRTTSWNGSGGGYLACWAATRRVWCGGRIWCTPSTSRRRC</sequence>
<dbReference type="SUPFAM" id="SSF52518">
    <property type="entry name" value="Thiamin diphosphate-binding fold (THDP-binding)"/>
    <property type="match status" value="1"/>
</dbReference>
<evidence type="ECO:0000313" key="1">
    <source>
        <dbReference type="EMBL" id="KAJ7092857.1"/>
    </source>
</evidence>
<dbReference type="AlphaFoldDB" id="A0AAD6U9H3"/>
<dbReference type="Proteomes" id="UP001222325">
    <property type="component" value="Unassembled WGS sequence"/>
</dbReference>
<dbReference type="EMBL" id="JARJCN010000017">
    <property type="protein sequence ID" value="KAJ7092857.1"/>
    <property type="molecule type" value="Genomic_DNA"/>
</dbReference>
<proteinExistence type="predicted"/>
<organism evidence="1 2">
    <name type="scientific">Mycena belliarum</name>
    <dbReference type="NCBI Taxonomy" id="1033014"/>
    <lineage>
        <taxon>Eukaryota</taxon>
        <taxon>Fungi</taxon>
        <taxon>Dikarya</taxon>
        <taxon>Basidiomycota</taxon>
        <taxon>Agaricomycotina</taxon>
        <taxon>Agaricomycetes</taxon>
        <taxon>Agaricomycetidae</taxon>
        <taxon>Agaricales</taxon>
        <taxon>Marasmiineae</taxon>
        <taxon>Mycenaceae</taxon>
        <taxon>Mycena</taxon>
    </lineage>
</organism>
<gene>
    <name evidence="1" type="ORF">B0H15DRAFT_163773</name>
</gene>
<reference evidence="1" key="1">
    <citation type="submission" date="2023-03" db="EMBL/GenBank/DDBJ databases">
        <title>Massive genome expansion in bonnet fungi (Mycena s.s.) driven by repeated elements and novel gene families across ecological guilds.</title>
        <authorList>
            <consortium name="Lawrence Berkeley National Laboratory"/>
            <person name="Harder C.B."/>
            <person name="Miyauchi S."/>
            <person name="Viragh M."/>
            <person name="Kuo A."/>
            <person name="Thoen E."/>
            <person name="Andreopoulos B."/>
            <person name="Lu D."/>
            <person name="Skrede I."/>
            <person name="Drula E."/>
            <person name="Henrissat B."/>
            <person name="Morin E."/>
            <person name="Kohler A."/>
            <person name="Barry K."/>
            <person name="LaButti K."/>
            <person name="Morin E."/>
            <person name="Salamov A."/>
            <person name="Lipzen A."/>
            <person name="Mereny Z."/>
            <person name="Hegedus B."/>
            <person name="Baldrian P."/>
            <person name="Stursova M."/>
            <person name="Weitz H."/>
            <person name="Taylor A."/>
            <person name="Grigoriev I.V."/>
            <person name="Nagy L.G."/>
            <person name="Martin F."/>
            <person name="Kauserud H."/>
        </authorList>
    </citation>
    <scope>NUCLEOTIDE SEQUENCE</scope>
    <source>
        <strain evidence="1">CBHHK173m</strain>
    </source>
</reference>
<protein>
    <submittedName>
        <fullName evidence="1">Uncharacterized protein</fullName>
    </submittedName>
</protein>